<evidence type="ECO:0000256" key="3">
    <source>
        <dbReference type="ARBA" id="ARBA00022676"/>
    </source>
</evidence>
<evidence type="ECO:0000313" key="8">
    <source>
        <dbReference type="Proteomes" id="UP001432027"/>
    </source>
</evidence>
<evidence type="ECO:0000256" key="4">
    <source>
        <dbReference type="ARBA" id="ARBA00022679"/>
    </source>
</evidence>
<dbReference type="EC" id="2.4.1.17" evidence="2"/>
<comment type="caution">
    <text evidence="7">The sequence shown here is derived from an EMBL/GenBank/DDBJ whole genome shotgun (WGS) entry which is preliminary data.</text>
</comment>
<keyword evidence="4" id="KW-0808">Transferase</keyword>
<reference evidence="7" key="1">
    <citation type="submission" date="2023-10" db="EMBL/GenBank/DDBJ databases">
        <title>Genome assembly of Pristionchus species.</title>
        <authorList>
            <person name="Yoshida K."/>
            <person name="Sommer R.J."/>
        </authorList>
    </citation>
    <scope>NUCLEOTIDE SEQUENCE</scope>
    <source>
        <strain evidence="7">RS0144</strain>
    </source>
</reference>
<evidence type="ECO:0000256" key="1">
    <source>
        <dbReference type="ARBA" id="ARBA00009995"/>
    </source>
</evidence>
<feature type="non-terminal residue" evidence="7">
    <location>
        <position position="357"/>
    </location>
</feature>
<dbReference type="Gene3D" id="3.40.50.2000">
    <property type="entry name" value="Glycogen Phosphorylase B"/>
    <property type="match status" value="1"/>
</dbReference>
<dbReference type="FunFam" id="3.40.50.2000:FF:000512">
    <property type="entry name" value="Uncharacterized protein"/>
    <property type="match status" value="1"/>
</dbReference>
<evidence type="ECO:0000256" key="2">
    <source>
        <dbReference type="ARBA" id="ARBA00012544"/>
    </source>
</evidence>
<name>A0AAV5SNW7_9BILA</name>
<evidence type="ECO:0000256" key="6">
    <source>
        <dbReference type="ARBA" id="ARBA00047475"/>
    </source>
</evidence>
<protein>
    <recommendedName>
        <fullName evidence="2">glucuronosyltransferase</fullName>
        <ecNumber evidence="2">2.4.1.17</ecNumber>
    </recommendedName>
</protein>
<dbReference type="CDD" id="cd03784">
    <property type="entry name" value="GT1_Gtf-like"/>
    <property type="match status" value="1"/>
</dbReference>
<dbReference type="SUPFAM" id="SSF53756">
    <property type="entry name" value="UDP-Glycosyltransferase/glycogen phosphorylase"/>
    <property type="match status" value="1"/>
</dbReference>
<dbReference type="FunFam" id="3.40.50.2000:FF:000297">
    <property type="entry name" value="G protein-coupled receptor"/>
    <property type="match status" value="1"/>
</dbReference>
<accession>A0AAV5SNW7</accession>
<sequence length="357" mass="40249">MGPMLGQSFYKTCKKVIEEPGLIEKLRAEKFDVYISENFDVCGIGLSAAINPKSVIGTSASALFSWQFDEFGVERALSYRPVAFTAHLDVHSFFSRLLNIYGEWMGMTSFYWSRTGVNQALKEAFGPDYPTISEQSSNVAYVFTNSEPLLDYAAPTSSRVVEIPGIGAKTPKPLDKHWENMMALRSKTVLLSFGSIAKSITLPEEMKMGIVKTIARFPDVTFIWKYENPEDDFCKENTSKLKNLILTKWMPQVDILNSPNLSLFITHGGMGSTQETALRGVPGIFIPIFGDQPRNAGMMEYNGFGKVFDKFDLVNDEKFAAVIREVLEDRKYRDNARRISRMLAKKPFSSKQQLIKT</sequence>
<evidence type="ECO:0000313" key="7">
    <source>
        <dbReference type="EMBL" id="GMS85061.1"/>
    </source>
</evidence>
<dbReference type="Proteomes" id="UP001432027">
    <property type="component" value="Unassembled WGS sequence"/>
</dbReference>
<keyword evidence="5" id="KW-0732">Signal</keyword>
<dbReference type="PANTHER" id="PTHR48043:SF23">
    <property type="entry name" value="UDP-GLUCURONOSYLTRANSFERASE"/>
    <property type="match status" value="1"/>
</dbReference>
<comment type="catalytic activity">
    <reaction evidence="6">
        <text>glucuronate acceptor + UDP-alpha-D-glucuronate = acceptor beta-D-glucuronoside + UDP + H(+)</text>
        <dbReference type="Rhea" id="RHEA:21032"/>
        <dbReference type="ChEBI" id="CHEBI:15378"/>
        <dbReference type="ChEBI" id="CHEBI:58052"/>
        <dbReference type="ChEBI" id="CHEBI:58223"/>
        <dbReference type="ChEBI" id="CHEBI:132367"/>
        <dbReference type="ChEBI" id="CHEBI:132368"/>
        <dbReference type="EC" id="2.4.1.17"/>
    </reaction>
</comment>
<dbReference type="Pfam" id="PF00201">
    <property type="entry name" value="UDPGT"/>
    <property type="match status" value="1"/>
</dbReference>
<organism evidence="7 8">
    <name type="scientific">Pristionchus entomophagus</name>
    <dbReference type="NCBI Taxonomy" id="358040"/>
    <lineage>
        <taxon>Eukaryota</taxon>
        <taxon>Metazoa</taxon>
        <taxon>Ecdysozoa</taxon>
        <taxon>Nematoda</taxon>
        <taxon>Chromadorea</taxon>
        <taxon>Rhabditida</taxon>
        <taxon>Rhabditina</taxon>
        <taxon>Diplogasteromorpha</taxon>
        <taxon>Diplogasteroidea</taxon>
        <taxon>Neodiplogasteridae</taxon>
        <taxon>Pristionchus</taxon>
    </lineage>
</organism>
<gene>
    <name evidence="7" type="ORF">PENTCL1PPCAC_7236</name>
</gene>
<dbReference type="GO" id="GO:0015020">
    <property type="term" value="F:glucuronosyltransferase activity"/>
    <property type="evidence" value="ECO:0007669"/>
    <property type="project" value="UniProtKB-EC"/>
</dbReference>
<dbReference type="InterPro" id="IPR050271">
    <property type="entry name" value="UDP-glycosyltransferase"/>
</dbReference>
<dbReference type="AlphaFoldDB" id="A0AAV5SNW7"/>
<dbReference type="InterPro" id="IPR002213">
    <property type="entry name" value="UDP_glucos_trans"/>
</dbReference>
<proteinExistence type="inferred from homology"/>
<comment type="similarity">
    <text evidence="1">Belongs to the UDP-glycosyltransferase family.</text>
</comment>
<keyword evidence="8" id="KW-1185">Reference proteome</keyword>
<dbReference type="EMBL" id="BTSX01000002">
    <property type="protein sequence ID" value="GMS85061.1"/>
    <property type="molecule type" value="Genomic_DNA"/>
</dbReference>
<keyword evidence="3" id="KW-0328">Glycosyltransferase</keyword>
<evidence type="ECO:0000256" key="5">
    <source>
        <dbReference type="ARBA" id="ARBA00022729"/>
    </source>
</evidence>
<dbReference type="PANTHER" id="PTHR48043">
    <property type="entry name" value="EG:EG0003.4 PROTEIN-RELATED"/>
    <property type="match status" value="1"/>
</dbReference>